<sequence length="143" mass="14906">MPTSSENVAALYGKIAARESTRLATHAMEREITLRTIHKLLRSNETTGSSSSSSSSSSPPKRIADIGGGPGKVAFALADAGHHTRSTSRATEGILGGGLDAQLEAAGPEVIQAGADLLFAQYYSVEEAYLGGADHLLAVLRRK</sequence>
<gene>
    <name evidence="2" type="ORF">SPI_04132</name>
</gene>
<organism evidence="2 3">
    <name type="scientific">Niveomyces insectorum RCEF 264</name>
    <dbReference type="NCBI Taxonomy" id="1081102"/>
    <lineage>
        <taxon>Eukaryota</taxon>
        <taxon>Fungi</taxon>
        <taxon>Dikarya</taxon>
        <taxon>Ascomycota</taxon>
        <taxon>Pezizomycotina</taxon>
        <taxon>Sordariomycetes</taxon>
        <taxon>Hypocreomycetidae</taxon>
        <taxon>Hypocreales</taxon>
        <taxon>Cordycipitaceae</taxon>
        <taxon>Niveomyces</taxon>
    </lineage>
</organism>
<dbReference type="InterPro" id="IPR029063">
    <property type="entry name" value="SAM-dependent_MTases_sf"/>
</dbReference>
<dbReference type="Proteomes" id="UP000076874">
    <property type="component" value="Unassembled WGS sequence"/>
</dbReference>
<evidence type="ECO:0000256" key="1">
    <source>
        <dbReference type="SAM" id="MobiDB-lite"/>
    </source>
</evidence>
<dbReference type="AlphaFoldDB" id="A0A162J1V3"/>
<name>A0A162J1V3_9HYPO</name>
<dbReference type="STRING" id="1081102.A0A162J1V3"/>
<keyword evidence="3" id="KW-1185">Reference proteome</keyword>
<comment type="caution">
    <text evidence="2">The sequence shown here is derived from an EMBL/GenBank/DDBJ whole genome shotgun (WGS) entry which is preliminary data.</text>
</comment>
<evidence type="ECO:0000313" key="3">
    <source>
        <dbReference type="Proteomes" id="UP000076874"/>
    </source>
</evidence>
<accession>A0A162J1V3</accession>
<reference evidence="2 3" key="1">
    <citation type="journal article" date="2016" name="Genome Biol. Evol.">
        <title>Divergent and convergent evolution of fungal pathogenicity.</title>
        <authorList>
            <person name="Shang Y."/>
            <person name="Xiao G."/>
            <person name="Zheng P."/>
            <person name="Cen K."/>
            <person name="Zhan S."/>
            <person name="Wang C."/>
        </authorList>
    </citation>
    <scope>NUCLEOTIDE SEQUENCE [LARGE SCALE GENOMIC DNA]</scope>
    <source>
        <strain evidence="2 3">RCEF 264</strain>
    </source>
</reference>
<protein>
    <submittedName>
        <fullName evidence="2">Uncharacterized protein</fullName>
    </submittedName>
</protein>
<dbReference type="EMBL" id="AZHD01000006">
    <property type="protein sequence ID" value="OAA62592.1"/>
    <property type="molecule type" value="Genomic_DNA"/>
</dbReference>
<dbReference type="OrthoDB" id="3436015at2759"/>
<dbReference type="SUPFAM" id="SSF53335">
    <property type="entry name" value="S-adenosyl-L-methionine-dependent methyltransferases"/>
    <property type="match status" value="1"/>
</dbReference>
<proteinExistence type="predicted"/>
<feature type="compositionally biased region" description="Low complexity" evidence="1">
    <location>
        <begin position="49"/>
        <end position="58"/>
    </location>
</feature>
<feature type="region of interest" description="Disordered" evidence="1">
    <location>
        <begin position="41"/>
        <end position="69"/>
    </location>
</feature>
<evidence type="ECO:0000313" key="2">
    <source>
        <dbReference type="EMBL" id="OAA62592.1"/>
    </source>
</evidence>